<keyword evidence="4 5" id="KW-0720">Serine protease</keyword>
<protein>
    <recommendedName>
        <fullName evidence="7">Peptidase S8/S53 domain-containing protein</fullName>
    </recommendedName>
</protein>
<dbReference type="PROSITE" id="PS00138">
    <property type="entry name" value="SUBTILASE_SER"/>
    <property type="match status" value="1"/>
</dbReference>
<dbReference type="PANTHER" id="PTHR43806:SF11">
    <property type="entry name" value="CEREVISIN-RELATED"/>
    <property type="match status" value="1"/>
</dbReference>
<evidence type="ECO:0000256" key="2">
    <source>
        <dbReference type="ARBA" id="ARBA00022670"/>
    </source>
</evidence>
<dbReference type="PROSITE" id="PS51892">
    <property type="entry name" value="SUBTILASE"/>
    <property type="match status" value="1"/>
</dbReference>
<evidence type="ECO:0000313" key="9">
    <source>
        <dbReference type="Proteomes" id="UP000240739"/>
    </source>
</evidence>
<feature type="active site" description="Charge relay system" evidence="5">
    <location>
        <position position="276"/>
    </location>
</feature>
<gene>
    <name evidence="8" type="ORF">C7Y72_09265</name>
</gene>
<dbReference type="SUPFAM" id="SSF52743">
    <property type="entry name" value="Subtilisin-like"/>
    <property type="match status" value="1"/>
</dbReference>
<evidence type="ECO:0000256" key="4">
    <source>
        <dbReference type="ARBA" id="ARBA00022825"/>
    </source>
</evidence>
<keyword evidence="6" id="KW-0732">Signal</keyword>
<dbReference type="AlphaFoldDB" id="A0A2T4UKP1"/>
<dbReference type="InterPro" id="IPR022398">
    <property type="entry name" value="Peptidase_S8_His-AS"/>
</dbReference>
<keyword evidence="9" id="KW-1185">Reference proteome</keyword>
<dbReference type="Proteomes" id="UP000240739">
    <property type="component" value="Unassembled WGS sequence"/>
</dbReference>
<feature type="signal peptide" evidence="6">
    <location>
        <begin position="1"/>
        <end position="27"/>
    </location>
</feature>
<dbReference type="PRINTS" id="PR00723">
    <property type="entry name" value="SUBTILISIN"/>
</dbReference>
<dbReference type="InterPro" id="IPR000209">
    <property type="entry name" value="Peptidase_S8/S53_dom"/>
</dbReference>
<evidence type="ECO:0000259" key="7">
    <source>
        <dbReference type="Pfam" id="PF00082"/>
    </source>
</evidence>
<feature type="chain" id="PRO_5015514175" description="Peptidase S8/S53 domain-containing protein" evidence="6">
    <location>
        <begin position="28"/>
        <end position="342"/>
    </location>
</feature>
<dbReference type="PANTHER" id="PTHR43806">
    <property type="entry name" value="PEPTIDASE S8"/>
    <property type="match status" value="1"/>
</dbReference>
<feature type="active site" description="Charge relay system" evidence="5">
    <location>
        <position position="117"/>
    </location>
</feature>
<accession>A0A2T4UKP1</accession>
<evidence type="ECO:0000256" key="5">
    <source>
        <dbReference type="PROSITE-ProRule" id="PRU01240"/>
    </source>
</evidence>
<feature type="domain" description="Peptidase S8/S53" evidence="7">
    <location>
        <begin position="54"/>
        <end position="311"/>
    </location>
</feature>
<dbReference type="GO" id="GO:0006508">
    <property type="term" value="P:proteolysis"/>
    <property type="evidence" value="ECO:0007669"/>
    <property type="project" value="UniProtKB-KW"/>
</dbReference>
<dbReference type="InterPro" id="IPR050131">
    <property type="entry name" value="Peptidase_S8_subtilisin-like"/>
</dbReference>
<evidence type="ECO:0000256" key="3">
    <source>
        <dbReference type="ARBA" id="ARBA00022801"/>
    </source>
</evidence>
<dbReference type="Pfam" id="PF00082">
    <property type="entry name" value="Peptidase_S8"/>
    <property type="match status" value="1"/>
</dbReference>
<dbReference type="OrthoDB" id="9798386at2"/>
<dbReference type="EMBL" id="PYYB01000001">
    <property type="protein sequence ID" value="PTL59824.1"/>
    <property type="molecule type" value="Genomic_DNA"/>
</dbReference>
<comment type="similarity">
    <text evidence="1 5">Belongs to the peptidase S8 family.</text>
</comment>
<dbReference type="Gene3D" id="3.40.50.200">
    <property type="entry name" value="Peptidase S8/S53 domain"/>
    <property type="match status" value="1"/>
</dbReference>
<dbReference type="GO" id="GO:0004252">
    <property type="term" value="F:serine-type endopeptidase activity"/>
    <property type="evidence" value="ECO:0007669"/>
    <property type="project" value="UniProtKB-UniRule"/>
</dbReference>
<organism evidence="8 9">
    <name type="scientific">Paraconexibacter algicola</name>
    <dbReference type="NCBI Taxonomy" id="2133960"/>
    <lineage>
        <taxon>Bacteria</taxon>
        <taxon>Bacillati</taxon>
        <taxon>Actinomycetota</taxon>
        <taxon>Thermoleophilia</taxon>
        <taxon>Solirubrobacterales</taxon>
        <taxon>Paraconexibacteraceae</taxon>
        <taxon>Paraconexibacter</taxon>
    </lineage>
</organism>
<evidence type="ECO:0000256" key="1">
    <source>
        <dbReference type="ARBA" id="ARBA00011073"/>
    </source>
</evidence>
<dbReference type="InterPro" id="IPR015500">
    <property type="entry name" value="Peptidase_S8_subtilisin-rel"/>
</dbReference>
<dbReference type="InterPro" id="IPR023828">
    <property type="entry name" value="Peptidase_S8_Ser-AS"/>
</dbReference>
<keyword evidence="3 5" id="KW-0378">Hydrolase</keyword>
<feature type="active site" description="Charge relay system" evidence="5">
    <location>
        <position position="62"/>
    </location>
</feature>
<comment type="caution">
    <text evidence="8">The sequence shown here is derived from an EMBL/GenBank/DDBJ whole genome shotgun (WGS) entry which is preliminary data.</text>
</comment>
<dbReference type="RefSeq" id="WP_107568468.1">
    <property type="nucleotide sequence ID" value="NZ_PYYB01000001.1"/>
</dbReference>
<proteinExistence type="inferred from homology"/>
<name>A0A2T4UKP1_9ACTN</name>
<dbReference type="PROSITE" id="PS00137">
    <property type="entry name" value="SUBTILASE_HIS"/>
    <property type="match status" value="1"/>
</dbReference>
<evidence type="ECO:0000256" key="6">
    <source>
        <dbReference type="SAM" id="SignalP"/>
    </source>
</evidence>
<dbReference type="InterPro" id="IPR036852">
    <property type="entry name" value="Peptidase_S8/S53_dom_sf"/>
</dbReference>
<keyword evidence="2 5" id="KW-0645">Protease</keyword>
<evidence type="ECO:0000313" key="8">
    <source>
        <dbReference type="EMBL" id="PTL59824.1"/>
    </source>
</evidence>
<reference evidence="8 9" key="1">
    <citation type="submission" date="2018-03" db="EMBL/GenBank/DDBJ databases">
        <title>Aquarubrobacter algicola gen. nov., sp. nov., a novel actinobacterium isolated from shallow eutrophic lake during the end of cyanobacterial harmful algal blooms.</title>
        <authorList>
            <person name="Chun S.J."/>
        </authorList>
    </citation>
    <scope>NUCLEOTIDE SEQUENCE [LARGE SCALE GENOMIC DNA]</scope>
    <source>
        <strain evidence="8 9">Seoho-28</strain>
    </source>
</reference>
<sequence>MRRARPQALLLALAVVALLGAPAAASAAVPGLGWLQRAVGVQSRIAVPAATAARTVTVAVVDSGADLAHPALAGALWTNPGETAGNGVDDDGNGHVDDVHGVNLLDDTQPPLDQSGHGTAVAGIVAGRPRWRGRSGLASGVARVMVVKVLGERSKGSTGTVAAGIRYALAEGAQIINLSVTTPDDDPEVAAAVGEAAARGVLLVVAAGNHGRDLRDAPLYPAAYRTPDMVTVGATDRDGYLVDLSAFGPGVDLAAPGLDVPALAPGGRATRFSGTSAAAPLVSGAAALLLARHPGTPVVTLRAALLNGARRTTALRDEIRTGALDVGRAIRRLDRRAAVRGR</sequence>